<feature type="transmembrane region" description="Helical" evidence="10">
    <location>
        <begin position="46"/>
        <end position="65"/>
    </location>
</feature>
<keyword evidence="5 10" id="KW-1133">Transmembrane helix</keyword>
<evidence type="ECO:0000256" key="4">
    <source>
        <dbReference type="ARBA" id="ARBA00022692"/>
    </source>
</evidence>
<feature type="transmembrane region" description="Helical" evidence="10">
    <location>
        <begin position="175"/>
        <end position="192"/>
    </location>
</feature>
<comment type="caution">
    <text evidence="11">The sequence shown here is derived from an EMBL/GenBank/DDBJ whole genome shotgun (WGS) entry which is preliminary data.</text>
</comment>
<evidence type="ECO:0000256" key="1">
    <source>
        <dbReference type="ARBA" id="ARBA00022475"/>
    </source>
</evidence>
<dbReference type="InterPro" id="IPR003811">
    <property type="entry name" value="G3P_acylTferase_PlsY"/>
</dbReference>
<evidence type="ECO:0000256" key="9">
    <source>
        <dbReference type="ARBA" id="ARBA00023264"/>
    </source>
</evidence>
<keyword evidence="3 10" id="KW-0808">Transferase</keyword>
<comment type="subunit">
    <text evidence="10">Probably interacts with PlsX.</text>
</comment>
<dbReference type="Pfam" id="PF02660">
    <property type="entry name" value="G3P_acyltransf"/>
    <property type="match status" value="1"/>
</dbReference>
<dbReference type="EC" id="2.3.1.275" evidence="10"/>
<proteinExistence type="inferred from homology"/>
<comment type="pathway">
    <text evidence="10">Lipid metabolism; phospholipid metabolism.</text>
</comment>
<dbReference type="HAMAP" id="MF_01043">
    <property type="entry name" value="PlsY"/>
    <property type="match status" value="1"/>
</dbReference>
<feature type="transmembrane region" description="Helical" evidence="10">
    <location>
        <begin position="7"/>
        <end position="26"/>
    </location>
</feature>
<dbReference type="PANTHER" id="PTHR30309">
    <property type="entry name" value="INNER MEMBRANE PROTEIN YGIH"/>
    <property type="match status" value="1"/>
</dbReference>
<dbReference type="UniPathway" id="UPA00085"/>
<gene>
    <name evidence="10" type="primary">plsY</name>
    <name evidence="11" type="ORF">H8E29_05850</name>
</gene>
<dbReference type="PANTHER" id="PTHR30309:SF0">
    <property type="entry name" value="GLYCEROL-3-PHOSPHATE ACYLTRANSFERASE-RELATED"/>
    <property type="match status" value="1"/>
</dbReference>
<evidence type="ECO:0000313" key="11">
    <source>
        <dbReference type="EMBL" id="MBC8334768.1"/>
    </source>
</evidence>
<dbReference type="AlphaFoldDB" id="A0A8J6TEM8"/>
<keyword evidence="9 10" id="KW-1208">Phospholipid metabolism</keyword>
<evidence type="ECO:0000313" key="12">
    <source>
        <dbReference type="Proteomes" id="UP000614469"/>
    </source>
</evidence>
<feature type="transmembrane region" description="Helical" evidence="10">
    <location>
        <begin position="118"/>
        <end position="144"/>
    </location>
</feature>
<dbReference type="GO" id="GO:0008654">
    <property type="term" value="P:phospholipid biosynthetic process"/>
    <property type="evidence" value="ECO:0007669"/>
    <property type="project" value="UniProtKB-UniRule"/>
</dbReference>
<comment type="catalytic activity">
    <reaction evidence="10">
        <text>an acyl phosphate + sn-glycerol 3-phosphate = a 1-acyl-sn-glycero-3-phosphate + phosphate</text>
        <dbReference type="Rhea" id="RHEA:34075"/>
        <dbReference type="ChEBI" id="CHEBI:43474"/>
        <dbReference type="ChEBI" id="CHEBI:57597"/>
        <dbReference type="ChEBI" id="CHEBI:57970"/>
        <dbReference type="ChEBI" id="CHEBI:59918"/>
        <dbReference type="EC" id="2.3.1.275"/>
    </reaction>
</comment>
<evidence type="ECO:0000256" key="3">
    <source>
        <dbReference type="ARBA" id="ARBA00022679"/>
    </source>
</evidence>
<evidence type="ECO:0000256" key="5">
    <source>
        <dbReference type="ARBA" id="ARBA00022989"/>
    </source>
</evidence>
<keyword evidence="1 10" id="KW-1003">Cell membrane</keyword>
<keyword evidence="11" id="KW-0012">Acyltransferase</keyword>
<evidence type="ECO:0000256" key="2">
    <source>
        <dbReference type="ARBA" id="ARBA00022516"/>
    </source>
</evidence>
<keyword evidence="2 10" id="KW-0444">Lipid biosynthesis</keyword>
<comment type="similarity">
    <text evidence="10">Belongs to the PlsY family.</text>
</comment>
<protein>
    <recommendedName>
        <fullName evidence="10">Glycerol-3-phosphate acyltransferase</fullName>
    </recommendedName>
    <alternativeName>
        <fullName evidence="10">Acyl-PO4 G3P acyltransferase</fullName>
    </alternativeName>
    <alternativeName>
        <fullName evidence="10">Acyl-phosphate--glycerol-3-phosphate acyltransferase</fullName>
    </alternativeName>
    <alternativeName>
        <fullName evidence="10">G3P acyltransferase</fullName>
        <shortName evidence="10">GPAT</shortName>
        <ecNumber evidence="10">2.3.1.275</ecNumber>
    </alternativeName>
    <alternativeName>
        <fullName evidence="10">Lysophosphatidic acid synthase</fullName>
        <shortName evidence="10">LPA synthase</shortName>
    </alternativeName>
</protein>
<dbReference type="GO" id="GO:0005886">
    <property type="term" value="C:plasma membrane"/>
    <property type="evidence" value="ECO:0007669"/>
    <property type="project" value="UniProtKB-SubCell"/>
</dbReference>
<dbReference type="EMBL" id="JACNJN010000079">
    <property type="protein sequence ID" value="MBC8334768.1"/>
    <property type="molecule type" value="Genomic_DNA"/>
</dbReference>
<dbReference type="GO" id="GO:0043772">
    <property type="term" value="F:acyl-phosphate glycerol-3-phosphate acyltransferase activity"/>
    <property type="evidence" value="ECO:0007669"/>
    <property type="project" value="UniProtKB-UniRule"/>
</dbReference>
<keyword evidence="6 10" id="KW-0443">Lipid metabolism</keyword>
<organism evidence="11 12">
    <name type="scientific">Candidatus Desulfolinea nitratireducens</name>
    <dbReference type="NCBI Taxonomy" id="2841698"/>
    <lineage>
        <taxon>Bacteria</taxon>
        <taxon>Bacillati</taxon>
        <taxon>Chloroflexota</taxon>
        <taxon>Anaerolineae</taxon>
        <taxon>Anaerolineales</taxon>
        <taxon>Anaerolineales incertae sedis</taxon>
        <taxon>Candidatus Desulfolinea</taxon>
    </lineage>
</organism>
<keyword evidence="8 10" id="KW-0594">Phospholipid biosynthesis</keyword>
<dbReference type="SMART" id="SM01207">
    <property type="entry name" value="G3P_acyltransf"/>
    <property type="match status" value="1"/>
</dbReference>
<sequence length="224" mass="24187">MHIFQGILVVFLGYLIGSIPFGFLIVRLRTGKDVTQVESGRTGGTNVMRAAGFWYGFATGILDILKAASTVWIARSIGAGVWVEVLAPTAAIIGHNYSIFLPEKKDGKIRLRGGAGGAATAGGALGLWAPSILIIFPVGLFIFFAVGYASVTTMSVALIAMVIFIIRAWLGLSPWQYILYGLLAEVLLIWALRPNIKRLIAGEERLHGWRAKGKVWGEGETRGE</sequence>
<keyword evidence="7 10" id="KW-0472">Membrane</keyword>
<reference evidence="11 12" key="1">
    <citation type="submission" date="2020-08" db="EMBL/GenBank/DDBJ databases">
        <title>Bridging the membrane lipid divide: bacteria of the FCB group superphylum have the potential to synthesize archaeal ether lipids.</title>
        <authorList>
            <person name="Villanueva L."/>
            <person name="Von Meijenfeldt F.A.B."/>
            <person name="Westbye A.B."/>
            <person name="Yadav S."/>
            <person name="Hopmans E.C."/>
            <person name="Dutilh B.E."/>
            <person name="Sinninghe Damste J.S."/>
        </authorList>
    </citation>
    <scope>NUCLEOTIDE SEQUENCE [LARGE SCALE GENOMIC DNA]</scope>
    <source>
        <strain evidence="11">NIOZ-UU36</strain>
    </source>
</reference>
<dbReference type="Proteomes" id="UP000614469">
    <property type="component" value="Unassembled WGS sequence"/>
</dbReference>
<evidence type="ECO:0000256" key="7">
    <source>
        <dbReference type="ARBA" id="ARBA00023136"/>
    </source>
</evidence>
<feature type="transmembrane region" description="Helical" evidence="10">
    <location>
        <begin position="77"/>
        <end position="98"/>
    </location>
</feature>
<feature type="transmembrane region" description="Helical" evidence="10">
    <location>
        <begin position="151"/>
        <end position="169"/>
    </location>
</feature>
<evidence type="ECO:0000256" key="10">
    <source>
        <dbReference type="HAMAP-Rule" id="MF_01043"/>
    </source>
</evidence>
<keyword evidence="4 10" id="KW-0812">Transmembrane</keyword>
<accession>A0A8J6TEM8</accession>
<comment type="function">
    <text evidence="10">Catalyzes the transfer of an acyl group from acyl-phosphate (acyl-PO(4)) to glycerol-3-phosphate (G3P) to form lysophosphatidic acid (LPA). This enzyme utilizes acyl-phosphate as fatty acyl donor, but not acyl-CoA or acyl-ACP.</text>
</comment>
<evidence type="ECO:0000256" key="8">
    <source>
        <dbReference type="ARBA" id="ARBA00023209"/>
    </source>
</evidence>
<name>A0A8J6TEM8_9CHLR</name>
<evidence type="ECO:0000256" key="6">
    <source>
        <dbReference type="ARBA" id="ARBA00023098"/>
    </source>
</evidence>
<comment type="subcellular location">
    <subcellularLocation>
        <location evidence="10">Cell membrane</location>
        <topology evidence="10">Multi-pass membrane protein</topology>
    </subcellularLocation>
</comment>